<keyword evidence="4" id="KW-1185">Reference proteome</keyword>
<feature type="transmembrane region" description="Helical" evidence="2">
    <location>
        <begin position="259"/>
        <end position="280"/>
    </location>
</feature>
<accession>A0A4S4MYM2</accession>
<dbReference type="EMBL" id="SGPM01000042">
    <property type="protein sequence ID" value="THH31596.1"/>
    <property type="molecule type" value="Genomic_DNA"/>
</dbReference>
<dbReference type="AlphaFoldDB" id="A0A4S4MYM2"/>
<name>A0A4S4MYM2_9APHY</name>
<reference evidence="3 4" key="1">
    <citation type="submission" date="2019-02" db="EMBL/GenBank/DDBJ databases">
        <title>Genome sequencing of the rare red list fungi Antrodiella citrinella (Flaviporus citrinellus).</title>
        <authorList>
            <person name="Buettner E."/>
            <person name="Kellner H."/>
        </authorList>
    </citation>
    <scope>NUCLEOTIDE SEQUENCE [LARGE SCALE GENOMIC DNA]</scope>
    <source>
        <strain evidence="3 4">DSM 108506</strain>
    </source>
</reference>
<feature type="transmembrane region" description="Helical" evidence="2">
    <location>
        <begin position="325"/>
        <end position="346"/>
    </location>
</feature>
<keyword evidence="2" id="KW-0472">Membrane</keyword>
<feature type="transmembrane region" description="Helical" evidence="2">
    <location>
        <begin position="159"/>
        <end position="181"/>
    </location>
</feature>
<proteinExistence type="predicted"/>
<comment type="caution">
    <text evidence="3">The sequence shown here is derived from an EMBL/GenBank/DDBJ whole genome shotgun (WGS) entry which is preliminary data.</text>
</comment>
<keyword evidence="2" id="KW-0812">Transmembrane</keyword>
<gene>
    <name evidence="3" type="ORF">EUX98_g2587</name>
</gene>
<feature type="transmembrane region" description="Helical" evidence="2">
    <location>
        <begin position="84"/>
        <end position="108"/>
    </location>
</feature>
<evidence type="ECO:0000256" key="2">
    <source>
        <dbReference type="SAM" id="Phobius"/>
    </source>
</evidence>
<feature type="transmembrane region" description="Helical" evidence="2">
    <location>
        <begin position="216"/>
        <end position="239"/>
    </location>
</feature>
<feature type="region of interest" description="Disordered" evidence="1">
    <location>
        <begin position="433"/>
        <end position="476"/>
    </location>
</feature>
<evidence type="ECO:0000256" key="1">
    <source>
        <dbReference type="SAM" id="MobiDB-lite"/>
    </source>
</evidence>
<feature type="transmembrane region" description="Helical" evidence="2">
    <location>
        <begin position="287"/>
        <end position="305"/>
    </location>
</feature>
<feature type="transmembrane region" description="Helical" evidence="2">
    <location>
        <begin position="12"/>
        <end position="34"/>
    </location>
</feature>
<dbReference type="Proteomes" id="UP000308730">
    <property type="component" value="Unassembled WGS sequence"/>
</dbReference>
<keyword evidence="2" id="KW-1133">Transmembrane helix</keyword>
<evidence type="ECO:0000313" key="4">
    <source>
        <dbReference type="Proteomes" id="UP000308730"/>
    </source>
</evidence>
<feature type="transmembrane region" description="Helical" evidence="2">
    <location>
        <begin position="54"/>
        <end position="72"/>
    </location>
</feature>
<protein>
    <submittedName>
        <fullName evidence="3">Uncharacterized protein</fullName>
    </submittedName>
</protein>
<feature type="compositionally biased region" description="Polar residues" evidence="1">
    <location>
        <begin position="442"/>
        <end position="454"/>
    </location>
</feature>
<dbReference type="OrthoDB" id="5427664at2759"/>
<evidence type="ECO:0000313" key="3">
    <source>
        <dbReference type="EMBL" id="THH31596.1"/>
    </source>
</evidence>
<organism evidence="3 4">
    <name type="scientific">Antrodiella citrinella</name>
    <dbReference type="NCBI Taxonomy" id="2447956"/>
    <lineage>
        <taxon>Eukaryota</taxon>
        <taxon>Fungi</taxon>
        <taxon>Dikarya</taxon>
        <taxon>Basidiomycota</taxon>
        <taxon>Agaricomycotina</taxon>
        <taxon>Agaricomycetes</taxon>
        <taxon>Polyporales</taxon>
        <taxon>Steccherinaceae</taxon>
        <taxon>Antrodiella</taxon>
    </lineage>
</organism>
<sequence>MILVYSHNAASLLRFSGAICANTDLAGIGVRIAFYAQSVMNTLLVVLSPRDSVPSAWAATLLTGSLIIAAIVQKTRQSLTLHHATLVLNFATLSCISSLAAAPMLPIWRLRPEEFYSEELKRYALMGADGKEEYNVLGSVVYINRNKKKIKTAQMRGRVVLSLAILTQVVLQWTWGILMFVSSSYSGEYCSGETKLLFFLVPFKGSQLDISEGWTFAVWPVWLLFSLGITMSLTIILALSSPSRAHDEGSTGMSSTSVATATTPVFMGLVHLTFSGFPAWSDRPKQLIFWGHVLASALWLLFLISSELQRTINPIFEGENDFGGFGQVTAVLLSLAPAWSLTIAIYKYPSRRKREERHRLRAAAQRERSRERGESVLCEDRASVLLHNASPKHSPKAFAHSRATTTGSTVVGEEYEMGEQRPTRIPVIEAAMDRGRSRTERQTNGSDASQSVTDRMTRRPHRTEQVVTIPSPDMGLDSEMFMHYQVR</sequence>